<dbReference type="PANTHER" id="PTHR46014">
    <property type="entry name" value="TETRATRICOPEPTIDE REPEAT PROTEIN 1"/>
    <property type="match status" value="1"/>
</dbReference>
<keyword evidence="1" id="KW-0802">TPR repeat</keyword>
<evidence type="ECO:0000256" key="1">
    <source>
        <dbReference type="PROSITE-ProRule" id="PRU00339"/>
    </source>
</evidence>
<dbReference type="InterPro" id="IPR019734">
    <property type="entry name" value="TPR_rpt"/>
</dbReference>
<dbReference type="InterPro" id="IPR011990">
    <property type="entry name" value="TPR-like_helical_dom_sf"/>
</dbReference>
<dbReference type="Proteomes" id="UP000827092">
    <property type="component" value="Unassembled WGS sequence"/>
</dbReference>
<feature type="repeat" description="TPR" evidence="1">
    <location>
        <begin position="80"/>
        <end position="113"/>
    </location>
</feature>
<evidence type="ECO:0000313" key="3">
    <source>
        <dbReference type="EMBL" id="KAG8172985.1"/>
    </source>
</evidence>
<reference evidence="3 4" key="1">
    <citation type="journal article" date="2022" name="Nat. Ecol. Evol.">
        <title>A masculinizing supergene underlies an exaggerated male reproductive morph in a spider.</title>
        <authorList>
            <person name="Hendrickx F."/>
            <person name="De Corte Z."/>
            <person name="Sonet G."/>
            <person name="Van Belleghem S.M."/>
            <person name="Kostlbacher S."/>
            <person name="Vangestel C."/>
        </authorList>
    </citation>
    <scope>NUCLEOTIDE SEQUENCE [LARGE SCALE GENOMIC DNA]</scope>
    <source>
        <strain evidence="3">W744_W776</strain>
    </source>
</reference>
<dbReference type="InterPro" id="IPR052769">
    <property type="entry name" value="TPR_domain_protein"/>
</dbReference>
<keyword evidence="4" id="KW-1185">Reference proteome</keyword>
<dbReference type="Pfam" id="PF13181">
    <property type="entry name" value="TPR_8"/>
    <property type="match status" value="2"/>
</dbReference>
<dbReference type="AlphaFoldDB" id="A0AAV6TNQ9"/>
<gene>
    <name evidence="3" type="ORF">JTE90_023256</name>
</gene>
<comment type="caution">
    <text evidence="3">The sequence shown here is derived from an EMBL/GenBank/DDBJ whole genome shotgun (WGS) entry which is preliminary data.</text>
</comment>
<dbReference type="SUPFAM" id="SSF48452">
    <property type="entry name" value="TPR-like"/>
    <property type="match status" value="1"/>
</dbReference>
<dbReference type="Gene3D" id="1.25.40.10">
    <property type="entry name" value="Tetratricopeptide repeat domain"/>
    <property type="match status" value="1"/>
</dbReference>
<evidence type="ECO:0008006" key="5">
    <source>
        <dbReference type="Google" id="ProtNLM"/>
    </source>
</evidence>
<evidence type="ECO:0000313" key="4">
    <source>
        <dbReference type="Proteomes" id="UP000827092"/>
    </source>
</evidence>
<dbReference type="PROSITE" id="PS50005">
    <property type="entry name" value="TPR"/>
    <property type="match status" value="1"/>
</dbReference>
<accession>A0AAV6TNQ9</accession>
<dbReference type="EMBL" id="JAFNEN010002179">
    <property type="protein sequence ID" value="KAG8172985.1"/>
    <property type="molecule type" value="Genomic_DNA"/>
</dbReference>
<dbReference type="SMART" id="SM00028">
    <property type="entry name" value="TPR"/>
    <property type="match status" value="2"/>
</dbReference>
<proteinExistence type="predicted"/>
<evidence type="ECO:0000256" key="2">
    <source>
        <dbReference type="SAM" id="Coils"/>
    </source>
</evidence>
<organism evidence="3 4">
    <name type="scientific">Oedothorax gibbosus</name>
    <dbReference type="NCBI Taxonomy" id="931172"/>
    <lineage>
        <taxon>Eukaryota</taxon>
        <taxon>Metazoa</taxon>
        <taxon>Ecdysozoa</taxon>
        <taxon>Arthropoda</taxon>
        <taxon>Chelicerata</taxon>
        <taxon>Arachnida</taxon>
        <taxon>Araneae</taxon>
        <taxon>Araneomorphae</taxon>
        <taxon>Entelegynae</taxon>
        <taxon>Araneoidea</taxon>
        <taxon>Linyphiidae</taxon>
        <taxon>Erigoninae</taxon>
        <taxon>Oedothorax</taxon>
    </lineage>
</organism>
<keyword evidence="2" id="KW-0175">Coiled coil</keyword>
<protein>
    <recommendedName>
        <fullName evidence="5">Tetratricopeptide repeat protein 1</fullName>
    </recommendedName>
</protein>
<dbReference type="PANTHER" id="PTHR46014:SF1">
    <property type="entry name" value="TETRATRICOPEPTIDE REPEAT PROTEIN 1"/>
    <property type="match status" value="1"/>
</dbReference>
<feature type="coiled-coil region" evidence="2">
    <location>
        <begin position="20"/>
        <end position="47"/>
    </location>
</feature>
<name>A0AAV6TNQ9_9ARAC</name>
<sequence length="148" mass="17196">MNLIDYEFSDADEELDMDEEAIAENHKNMTEEELQKLKEEAITLKNSGNESFEKGDFKEAITFYTKAMNTCPLIYQSDRSILYTNRAASWISIDKKEEAILDCNKAIELNPEYLKAILEEKQAELSRGRAQIHCTMDSLEKFKKFFFA</sequence>